<gene>
    <name evidence="2" type="ORF">Bca52824_024266</name>
    <name evidence="1" type="ORF">Bca52824_029474</name>
</gene>
<evidence type="ECO:0000313" key="3">
    <source>
        <dbReference type="Proteomes" id="UP000886595"/>
    </source>
</evidence>
<comment type="caution">
    <text evidence="2">The sequence shown here is derived from an EMBL/GenBank/DDBJ whole genome shotgun (WGS) entry which is preliminary data.</text>
</comment>
<sequence>MLIRLDISTLQAIIKVQKHTCAGNKTWNIGLFQIKLLKLRRQPLLKILSLKMLLGSGREMLIGDLTMMNQKLHGKT</sequence>
<organism evidence="2 3">
    <name type="scientific">Brassica carinata</name>
    <name type="common">Ethiopian mustard</name>
    <name type="synonym">Abyssinian cabbage</name>
    <dbReference type="NCBI Taxonomy" id="52824"/>
    <lineage>
        <taxon>Eukaryota</taxon>
        <taxon>Viridiplantae</taxon>
        <taxon>Streptophyta</taxon>
        <taxon>Embryophyta</taxon>
        <taxon>Tracheophyta</taxon>
        <taxon>Spermatophyta</taxon>
        <taxon>Magnoliopsida</taxon>
        <taxon>eudicotyledons</taxon>
        <taxon>Gunneridae</taxon>
        <taxon>Pentapetalae</taxon>
        <taxon>rosids</taxon>
        <taxon>malvids</taxon>
        <taxon>Brassicales</taxon>
        <taxon>Brassicaceae</taxon>
        <taxon>Brassiceae</taxon>
        <taxon>Brassica</taxon>
    </lineage>
</organism>
<dbReference type="AlphaFoldDB" id="A0A8X7VK59"/>
<evidence type="ECO:0000313" key="2">
    <source>
        <dbReference type="EMBL" id="KAG2312709.1"/>
    </source>
</evidence>
<reference evidence="2 3" key="1">
    <citation type="submission" date="2020-02" db="EMBL/GenBank/DDBJ databases">
        <authorList>
            <person name="Ma Q."/>
            <person name="Huang Y."/>
            <person name="Song X."/>
            <person name="Pei D."/>
        </authorList>
    </citation>
    <scope>NUCLEOTIDE SEQUENCE [LARGE SCALE GENOMIC DNA]</scope>
    <source>
        <strain evidence="2">Sxm20200214</strain>
        <tissue evidence="2">Leaf</tissue>
    </source>
</reference>
<dbReference type="EMBL" id="JAAMPC010000005">
    <property type="protein sequence ID" value="KAG2312709.1"/>
    <property type="molecule type" value="Genomic_DNA"/>
</dbReference>
<keyword evidence="3" id="KW-1185">Reference proteome</keyword>
<evidence type="ECO:0000313" key="1">
    <source>
        <dbReference type="EMBL" id="KAG2309726.1"/>
    </source>
</evidence>
<proteinExistence type="predicted"/>
<protein>
    <submittedName>
        <fullName evidence="2">Uncharacterized protein</fullName>
    </submittedName>
</protein>
<dbReference type="EMBL" id="JAAMPC010000006">
    <property type="protein sequence ID" value="KAG2309726.1"/>
    <property type="molecule type" value="Genomic_DNA"/>
</dbReference>
<name>A0A8X7VK59_BRACI</name>
<dbReference type="Proteomes" id="UP000886595">
    <property type="component" value="Unassembled WGS sequence"/>
</dbReference>
<accession>A0A8X7VK59</accession>